<protein>
    <submittedName>
        <fullName evidence="1">Uncharacterized protein</fullName>
    </submittedName>
</protein>
<evidence type="ECO:0000313" key="1">
    <source>
        <dbReference type="EMBL" id="WTW70830.1"/>
    </source>
</evidence>
<accession>A0AAU2VTK8</accession>
<sequence length="96" mass="10441">MAHLPPRLLPWLSPEGHPCWLSTDDPDSRMSRLADDMEDEQMECGEQVCAGARAVLADRAAGEWAVRSALSRATESLADVLRIAHSRGARMGAESP</sequence>
<name>A0AAU2VTK8_9ACTN</name>
<dbReference type="AlphaFoldDB" id="A0AAU2VTK8"/>
<dbReference type="EMBL" id="CP108313">
    <property type="protein sequence ID" value="WTW70830.1"/>
    <property type="molecule type" value="Genomic_DNA"/>
</dbReference>
<proteinExistence type="predicted"/>
<organism evidence="1">
    <name type="scientific">Streptomyces sp. NBC_00008</name>
    <dbReference type="NCBI Taxonomy" id="2903610"/>
    <lineage>
        <taxon>Bacteria</taxon>
        <taxon>Bacillati</taxon>
        <taxon>Actinomycetota</taxon>
        <taxon>Actinomycetes</taxon>
        <taxon>Kitasatosporales</taxon>
        <taxon>Streptomycetaceae</taxon>
        <taxon>Streptomyces</taxon>
    </lineage>
</organism>
<gene>
    <name evidence="1" type="ORF">OG398_22485</name>
</gene>
<reference evidence="1" key="1">
    <citation type="submission" date="2022-10" db="EMBL/GenBank/DDBJ databases">
        <title>The complete genomes of actinobacterial strains from the NBC collection.</title>
        <authorList>
            <person name="Joergensen T.S."/>
            <person name="Alvarez Arevalo M."/>
            <person name="Sterndorff E.B."/>
            <person name="Faurdal D."/>
            <person name="Vuksanovic O."/>
            <person name="Mourched A.-S."/>
            <person name="Charusanti P."/>
            <person name="Shaw S."/>
            <person name="Blin K."/>
            <person name="Weber T."/>
        </authorList>
    </citation>
    <scope>NUCLEOTIDE SEQUENCE</scope>
    <source>
        <strain evidence="1">NBC_00008</strain>
    </source>
</reference>